<dbReference type="OrthoDB" id="9775346at2"/>
<protein>
    <recommendedName>
        <fullName evidence="3">DNA alkylation repair protein</fullName>
    </recommendedName>
</protein>
<evidence type="ECO:0000313" key="1">
    <source>
        <dbReference type="EMBL" id="QER66737.1"/>
    </source>
</evidence>
<keyword evidence="2" id="KW-1185">Reference proteome</keyword>
<dbReference type="AlphaFoldDB" id="A0A5P1X3F8"/>
<dbReference type="KEGG" id="lnn:F0161_01880"/>
<accession>A0A5P1X3F8</accession>
<name>A0A5P1X3F8_9LACO</name>
<dbReference type="PANTHER" id="PTHR34070:SF1">
    <property type="entry name" value="DNA ALKYLATION REPAIR PROTEIN"/>
    <property type="match status" value="1"/>
</dbReference>
<dbReference type="Gene3D" id="1.25.10.90">
    <property type="match status" value="1"/>
</dbReference>
<dbReference type="Pfam" id="PF08713">
    <property type="entry name" value="DNA_alkylation"/>
    <property type="match status" value="1"/>
</dbReference>
<reference evidence="1 2" key="1">
    <citation type="submission" date="2019-09" db="EMBL/GenBank/DDBJ databases">
        <title>Complete Genome Sequence of Lactobacillus nenjiangensis SH-Y15, isolated from sauerkraut.</title>
        <authorList>
            <person name="Yang H."/>
        </authorList>
    </citation>
    <scope>NUCLEOTIDE SEQUENCE [LARGE SCALE GENOMIC DNA]</scope>
    <source>
        <strain evidence="1 2">SH-Y15</strain>
    </source>
</reference>
<gene>
    <name evidence="1" type="ORF">F0161_01880</name>
</gene>
<proteinExistence type="predicted"/>
<dbReference type="SUPFAM" id="SSF48371">
    <property type="entry name" value="ARM repeat"/>
    <property type="match status" value="1"/>
</dbReference>
<dbReference type="RefSeq" id="WP_150203435.1">
    <property type="nucleotide sequence ID" value="NZ_CP043939.1"/>
</dbReference>
<sequence>MEKDSTMKLSSVTWQTILISTILSGYIPAYKVQSWISSHIRKSTMDMFPQRELSKKGKWKLSFDSYEFLSKQIELVELLQTIDELYNRREREYKYVAIDLIQANYKRFTIKEIIQFVDYFKIDSWWETVDTLRVPFGKFILLHPEETMTIFDLFNGNDDFWMRRVAITLQLSFKDKTDTSLLETAILPDLTTDEFFIQKAIGWALRDYSKTNPTWVRNFIIGSTIFGTDRDSLCEFLLVPFSIIK</sequence>
<dbReference type="InterPro" id="IPR014825">
    <property type="entry name" value="DNA_alkylation"/>
</dbReference>
<dbReference type="EMBL" id="CP043939">
    <property type="protein sequence ID" value="QER66737.1"/>
    <property type="molecule type" value="Genomic_DNA"/>
</dbReference>
<organism evidence="1 2">
    <name type="scientific">Paucilactobacillus nenjiangensis</name>
    <dbReference type="NCBI Taxonomy" id="1296540"/>
    <lineage>
        <taxon>Bacteria</taxon>
        <taxon>Bacillati</taxon>
        <taxon>Bacillota</taxon>
        <taxon>Bacilli</taxon>
        <taxon>Lactobacillales</taxon>
        <taxon>Lactobacillaceae</taxon>
        <taxon>Paucilactobacillus</taxon>
    </lineage>
</organism>
<evidence type="ECO:0008006" key="3">
    <source>
        <dbReference type="Google" id="ProtNLM"/>
    </source>
</evidence>
<evidence type="ECO:0000313" key="2">
    <source>
        <dbReference type="Proteomes" id="UP000325295"/>
    </source>
</evidence>
<dbReference type="Proteomes" id="UP000325295">
    <property type="component" value="Chromosome"/>
</dbReference>
<dbReference type="PANTHER" id="PTHR34070">
    <property type="entry name" value="ARMADILLO-TYPE FOLD"/>
    <property type="match status" value="1"/>
</dbReference>
<dbReference type="InterPro" id="IPR016024">
    <property type="entry name" value="ARM-type_fold"/>
</dbReference>